<evidence type="ECO:0000259" key="8">
    <source>
        <dbReference type="PROSITE" id="PS50975"/>
    </source>
</evidence>
<dbReference type="InterPro" id="IPR003135">
    <property type="entry name" value="ATP-grasp_carboxylate-amine"/>
</dbReference>
<evidence type="ECO:0000256" key="3">
    <source>
        <dbReference type="ARBA" id="ARBA00022793"/>
    </source>
</evidence>
<sequence length="382" mass="42521">MSHFYSNNFKLGILGGGQLGRMFIQAAINFDVNVHILEKGSESPASSAAFSYTNGDIQNFEDVYNFGKDKDVLTIEIENVNIPALKKLEQEGVKVYPQPHIIELIQDKGAQKAFYEKHQIPTAPFYLIENRNEISSYITELPFMQKMRVGGYDGKGVLALHDENDIIEGFDAPSVLEKFVDFEKELAVIVARNENGEIKTFPLVEQEFNPEANLVEFLFSPADINDEISKKAIAIAEQIVLKLDFVGILAVELFLTKDNELLVNEIAPRPHNSGHHTIEGNITSQFEQHLRAILNLPLGCTDIKIPSVMINLLGDKGYSGKVKYTGMEAILALPGVTPHIYGKAETKPFRKMGHVTVVNPALNKAKEIAIKVKNTIRVQSES</sequence>
<dbReference type="Pfam" id="PF02222">
    <property type="entry name" value="ATP-grasp"/>
    <property type="match status" value="1"/>
</dbReference>
<dbReference type="InterPro" id="IPR005875">
    <property type="entry name" value="PurK"/>
</dbReference>
<dbReference type="NCBIfam" id="TIGR01161">
    <property type="entry name" value="purK"/>
    <property type="match status" value="1"/>
</dbReference>
<feature type="domain" description="ATP-grasp" evidence="8">
    <location>
        <begin position="112"/>
        <end position="294"/>
    </location>
</feature>
<comment type="subunit">
    <text evidence="6 7">Homodimer.</text>
</comment>
<evidence type="ECO:0000256" key="6">
    <source>
        <dbReference type="HAMAP-Rule" id="MF_01928"/>
    </source>
</evidence>
<dbReference type="Gene3D" id="3.40.50.20">
    <property type="match status" value="1"/>
</dbReference>
<keyword evidence="10" id="KW-1185">Reference proteome</keyword>
<keyword evidence="1 6" id="KW-0547">Nucleotide-binding</keyword>
<dbReference type="GO" id="GO:0004638">
    <property type="term" value="F:phosphoribosylaminoimidazole carboxylase activity"/>
    <property type="evidence" value="ECO:0007669"/>
    <property type="project" value="InterPro"/>
</dbReference>
<dbReference type="Pfam" id="PF17769">
    <property type="entry name" value="PurK_C"/>
    <property type="match status" value="1"/>
</dbReference>
<feature type="binding site" evidence="6">
    <location>
        <begin position="264"/>
        <end position="265"/>
    </location>
    <ligand>
        <name>ATP</name>
        <dbReference type="ChEBI" id="CHEBI:30616"/>
    </ligand>
</feature>
<dbReference type="NCBIfam" id="NF004679">
    <property type="entry name" value="PRK06019.1-5"/>
    <property type="match status" value="1"/>
</dbReference>
<feature type="binding site" evidence="6">
    <location>
        <position position="108"/>
    </location>
    <ligand>
        <name>ATP</name>
        <dbReference type="ChEBI" id="CHEBI:30616"/>
    </ligand>
</feature>
<comment type="function">
    <text evidence="7">Catalyzes the ATP-dependent conversion of 5-aminoimidazole ribonucleotide (AIR) and HCO(3)- to N5-carboxyaminoimidazole ribonucleotide (N5-CAIR).</text>
</comment>
<dbReference type="Gene3D" id="3.30.470.20">
    <property type="entry name" value="ATP-grasp fold, B domain"/>
    <property type="match status" value="1"/>
</dbReference>
<dbReference type="InterPro" id="IPR011054">
    <property type="entry name" value="Rudment_hybrid_motif"/>
</dbReference>
<dbReference type="InterPro" id="IPR013815">
    <property type="entry name" value="ATP_grasp_subdomain_1"/>
</dbReference>
<evidence type="ECO:0000256" key="1">
    <source>
        <dbReference type="ARBA" id="ARBA00022741"/>
    </source>
</evidence>
<comment type="caution">
    <text evidence="6">Lacks conserved residue(s) required for the propagation of feature annotation.</text>
</comment>
<evidence type="ECO:0000256" key="2">
    <source>
        <dbReference type="ARBA" id="ARBA00022755"/>
    </source>
</evidence>
<evidence type="ECO:0000313" key="9">
    <source>
        <dbReference type="EMBL" id="PZE16133.1"/>
    </source>
</evidence>
<keyword evidence="3" id="KW-0210">Decarboxylase</keyword>
<dbReference type="InterPro" id="IPR054350">
    <property type="entry name" value="PurT/PurK_preATP-grasp"/>
</dbReference>
<feature type="binding site" evidence="6">
    <location>
        <position position="146"/>
    </location>
    <ligand>
        <name>ATP</name>
        <dbReference type="ChEBI" id="CHEBI:30616"/>
    </ligand>
</feature>
<reference evidence="9 10" key="1">
    <citation type="submission" date="2018-06" db="EMBL/GenBank/DDBJ databases">
        <title>The draft genome sequence of Crocinitomix sp. SM1701.</title>
        <authorList>
            <person name="Zhang X."/>
        </authorList>
    </citation>
    <scope>NUCLEOTIDE SEQUENCE [LARGE SCALE GENOMIC DNA]</scope>
    <source>
        <strain evidence="9 10">SM1701</strain>
    </source>
</reference>
<name>A0A2W1NAR7_9FLAO</name>
<evidence type="ECO:0000256" key="7">
    <source>
        <dbReference type="RuleBase" id="RU361200"/>
    </source>
</evidence>
<organism evidence="9 10">
    <name type="scientific">Putridiphycobacter roseus</name>
    <dbReference type="NCBI Taxonomy" id="2219161"/>
    <lineage>
        <taxon>Bacteria</taxon>
        <taxon>Pseudomonadati</taxon>
        <taxon>Bacteroidota</taxon>
        <taxon>Flavobacteriia</taxon>
        <taxon>Flavobacteriales</taxon>
        <taxon>Crocinitomicaceae</taxon>
        <taxon>Putridiphycobacter</taxon>
    </lineage>
</organism>
<dbReference type="InterPro" id="IPR011761">
    <property type="entry name" value="ATP-grasp"/>
</dbReference>
<dbReference type="OrthoDB" id="9804625at2"/>
<dbReference type="PANTHER" id="PTHR11609:SF5">
    <property type="entry name" value="PHOSPHORIBOSYLAMINOIMIDAZOLE CARBOXYLASE"/>
    <property type="match status" value="1"/>
</dbReference>
<comment type="catalytic activity">
    <reaction evidence="6 7">
        <text>5-amino-1-(5-phospho-beta-D-ribosyl)imidazole + hydrogencarbonate + ATP = 5-carboxyamino-1-(5-phospho-D-ribosyl)imidazole + ADP + phosphate + 2 H(+)</text>
        <dbReference type="Rhea" id="RHEA:19317"/>
        <dbReference type="ChEBI" id="CHEBI:15378"/>
        <dbReference type="ChEBI" id="CHEBI:17544"/>
        <dbReference type="ChEBI" id="CHEBI:30616"/>
        <dbReference type="ChEBI" id="CHEBI:43474"/>
        <dbReference type="ChEBI" id="CHEBI:58730"/>
        <dbReference type="ChEBI" id="CHEBI:137981"/>
        <dbReference type="ChEBI" id="CHEBI:456216"/>
        <dbReference type="EC" id="6.3.4.18"/>
    </reaction>
</comment>
<dbReference type="SUPFAM" id="SSF51246">
    <property type="entry name" value="Rudiment single hybrid motif"/>
    <property type="match status" value="1"/>
</dbReference>
<evidence type="ECO:0000313" key="10">
    <source>
        <dbReference type="Proteomes" id="UP000249248"/>
    </source>
</evidence>
<evidence type="ECO:0000256" key="4">
    <source>
        <dbReference type="ARBA" id="ARBA00022840"/>
    </source>
</evidence>
<dbReference type="EMBL" id="QKSB01000011">
    <property type="protein sequence ID" value="PZE16133.1"/>
    <property type="molecule type" value="Genomic_DNA"/>
</dbReference>
<gene>
    <name evidence="6 7" type="primary">purK</name>
    <name evidence="9" type="ORF">DNU06_14290</name>
</gene>
<dbReference type="RefSeq" id="WP_111064180.1">
    <property type="nucleotide sequence ID" value="NZ_JBHUCU010000005.1"/>
</dbReference>
<dbReference type="AlphaFoldDB" id="A0A2W1NAR7"/>
<keyword evidence="2 6" id="KW-0658">Purine biosynthesis</keyword>
<accession>A0A2W1NAR7</accession>
<keyword evidence="4 6" id="KW-0067">ATP-binding</keyword>
<dbReference type="Gene3D" id="3.30.1490.20">
    <property type="entry name" value="ATP-grasp fold, A domain"/>
    <property type="match status" value="1"/>
</dbReference>
<dbReference type="InterPro" id="IPR016185">
    <property type="entry name" value="PreATP-grasp_dom_sf"/>
</dbReference>
<dbReference type="InterPro" id="IPR040686">
    <property type="entry name" value="PurK_C"/>
</dbReference>
<dbReference type="PANTHER" id="PTHR11609">
    <property type="entry name" value="PURINE BIOSYNTHESIS PROTEIN 6/7, PUR6/7"/>
    <property type="match status" value="1"/>
</dbReference>
<evidence type="ECO:0000256" key="5">
    <source>
        <dbReference type="ARBA" id="ARBA00023239"/>
    </source>
</evidence>
<dbReference type="SUPFAM" id="SSF56059">
    <property type="entry name" value="Glutathione synthetase ATP-binding domain-like"/>
    <property type="match status" value="1"/>
</dbReference>
<keyword evidence="6 7" id="KW-0436">Ligase</keyword>
<dbReference type="GO" id="GO:0005524">
    <property type="term" value="F:ATP binding"/>
    <property type="evidence" value="ECO:0007669"/>
    <property type="project" value="UniProtKB-UniRule"/>
</dbReference>
<comment type="similarity">
    <text evidence="6 7">Belongs to the PurK/PurT family.</text>
</comment>
<dbReference type="HAMAP" id="MF_01928">
    <property type="entry name" value="PurK"/>
    <property type="match status" value="1"/>
</dbReference>
<dbReference type="GO" id="GO:0006189">
    <property type="term" value="P:'de novo' IMP biosynthetic process"/>
    <property type="evidence" value="ECO:0007669"/>
    <property type="project" value="UniProtKB-UniRule"/>
</dbReference>
<dbReference type="PROSITE" id="PS50975">
    <property type="entry name" value="ATP_GRASP"/>
    <property type="match status" value="1"/>
</dbReference>
<comment type="caution">
    <text evidence="9">The sequence shown here is derived from an EMBL/GenBank/DDBJ whole genome shotgun (WGS) entry which is preliminary data.</text>
</comment>
<dbReference type="SUPFAM" id="SSF52440">
    <property type="entry name" value="PreATP-grasp domain"/>
    <property type="match status" value="1"/>
</dbReference>
<comment type="function">
    <text evidence="6">Catalyzes the ATP-dependent conversion of 5-aminoimidazole ribonucleotide (AIR) and HCO(3)(-) to N5-carboxyaminoimidazole ribonucleotide (N5-CAIR).</text>
</comment>
<dbReference type="UniPathway" id="UPA00074">
    <property type="reaction ID" value="UER00942"/>
</dbReference>
<dbReference type="EC" id="6.3.4.18" evidence="6 7"/>
<protein>
    <recommendedName>
        <fullName evidence="6 7">N5-carboxyaminoimidazole ribonucleotide synthase</fullName>
        <shortName evidence="6 7">N5-CAIR synthase</shortName>
        <ecNumber evidence="6 7">6.3.4.18</ecNumber>
    </recommendedName>
    <alternativeName>
        <fullName evidence="6 7">5-(carboxyamino)imidazole ribonucleotide synthetase</fullName>
    </alternativeName>
</protein>
<dbReference type="FunFam" id="3.30.470.20:FF:000037">
    <property type="entry name" value="Phosphoribosylaminoimidazole carboxylase, chloroplastic"/>
    <property type="match status" value="1"/>
</dbReference>
<dbReference type="Pfam" id="PF22660">
    <property type="entry name" value="RS_preATP-grasp-like"/>
    <property type="match status" value="1"/>
</dbReference>
<dbReference type="Proteomes" id="UP000249248">
    <property type="component" value="Unassembled WGS sequence"/>
</dbReference>
<feature type="binding site" evidence="6">
    <location>
        <position position="185"/>
    </location>
    <ligand>
        <name>ATP</name>
        <dbReference type="ChEBI" id="CHEBI:30616"/>
    </ligand>
</feature>
<comment type="pathway">
    <text evidence="6 7">Purine metabolism; IMP biosynthesis via de novo pathway; 5-amino-1-(5-phospho-D-ribosyl)imidazole-4-carboxylate from 5-amino-1-(5-phospho-D-ribosyl)imidazole (N5-CAIR route): step 1/2.</text>
</comment>
<feature type="binding site" evidence="6">
    <location>
        <begin position="177"/>
        <end position="180"/>
    </location>
    <ligand>
        <name>ATP</name>
        <dbReference type="ChEBI" id="CHEBI:30616"/>
    </ligand>
</feature>
<dbReference type="GO" id="GO:0034028">
    <property type="term" value="F:5-(carboxyamino)imidazole ribonucleotide synthase activity"/>
    <property type="evidence" value="ECO:0007669"/>
    <property type="project" value="UniProtKB-UniRule"/>
</dbReference>
<proteinExistence type="inferred from homology"/>
<keyword evidence="5" id="KW-0456">Lyase</keyword>
<dbReference type="GO" id="GO:0005829">
    <property type="term" value="C:cytosol"/>
    <property type="evidence" value="ECO:0007669"/>
    <property type="project" value="TreeGrafter"/>
</dbReference>
<dbReference type="GO" id="GO:0046872">
    <property type="term" value="F:metal ion binding"/>
    <property type="evidence" value="ECO:0007669"/>
    <property type="project" value="InterPro"/>
</dbReference>